<feature type="transmembrane region" description="Helical" evidence="2">
    <location>
        <begin position="235"/>
        <end position="261"/>
    </location>
</feature>
<evidence type="ECO:0000256" key="1">
    <source>
        <dbReference type="SAM" id="MobiDB-lite"/>
    </source>
</evidence>
<dbReference type="EMBL" id="RRYP01008088">
    <property type="protein sequence ID" value="TNV80026.1"/>
    <property type="molecule type" value="Genomic_DNA"/>
</dbReference>
<dbReference type="OrthoDB" id="10685894at2759"/>
<evidence type="ECO:0000313" key="4">
    <source>
        <dbReference type="Proteomes" id="UP000785679"/>
    </source>
</evidence>
<keyword evidence="4" id="KW-1185">Reference proteome</keyword>
<feature type="compositionally biased region" description="Polar residues" evidence="1">
    <location>
        <begin position="413"/>
        <end position="432"/>
    </location>
</feature>
<name>A0A8J8NR37_HALGN</name>
<protein>
    <submittedName>
        <fullName evidence="3">Uncharacterized protein</fullName>
    </submittedName>
</protein>
<evidence type="ECO:0000313" key="3">
    <source>
        <dbReference type="EMBL" id="TNV80026.1"/>
    </source>
</evidence>
<evidence type="ECO:0000256" key="2">
    <source>
        <dbReference type="SAM" id="Phobius"/>
    </source>
</evidence>
<dbReference type="AlphaFoldDB" id="A0A8J8NR37"/>
<keyword evidence="2" id="KW-1133">Transmembrane helix</keyword>
<sequence>MMPHHANNTGISRENSNVSSKDNMQFERASGHLSSGGANHISTVSQFDVTGTSTLGPVSQRLVSGEIATQHSTRSYVEGFENEYLAYQKVQIALQCQNFQNQRKASEMEKFLQKNFQNINKDLTIVKAVLIFKQLKHDLYNWSQVVSLLNKLMLMFSIFFTLSAVFNFIIQGTPSIAGVSALSLNKKELAVRYVDAPQIIFGIYCLGILNALMAGAIAILGIVVRSKLDLDLARINVCILTVAPVFMGGLFIATGCLNYLYMEKAFQLKLKNDPDNFNEDSYEMSKFILIALTAFGSILQICAVIAARRISVQFTEALLRFVDFLIVFEETPRSKFAKKYIPPMDVLQEETSSMYAETVRTMSSRAKTRKFIGPIGNVSRHESTNTQGYDVPNFGGNFVRDSSLLKGGRPSNDRPSSPQQFSQKSTNPLASVSQNNHLTYIQPSHKEGAPDLLLKQSTYDMSMTIAQFNNSKRVVHPDINNSLSSSHQDHMSSMLGKGSMILSSQGTKEF</sequence>
<proteinExistence type="predicted"/>
<organism evidence="3 4">
    <name type="scientific">Halteria grandinella</name>
    <dbReference type="NCBI Taxonomy" id="5974"/>
    <lineage>
        <taxon>Eukaryota</taxon>
        <taxon>Sar</taxon>
        <taxon>Alveolata</taxon>
        <taxon>Ciliophora</taxon>
        <taxon>Intramacronucleata</taxon>
        <taxon>Spirotrichea</taxon>
        <taxon>Stichotrichia</taxon>
        <taxon>Sporadotrichida</taxon>
        <taxon>Halteriidae</taxon>
        <taxon>Halteria</taxon>
    </lineage>
</organism>
<reference evidence="3" key="1">
    <citation type="submission" date="2019-06" db="EMBL/GenBank/DDBJ databases">
        <authorList>
            <person name="Zheng W."/>
        </authorList>
    </citation>
    <scope>NUCLEOTIDE SEQUENCE</scope>
    <source>
        <strain evidence="3">QDHG01</strain>
    </source>
</reference>
<keyword evidence="2" id="KW-0472">Membrane</keyword>
<feature type="region of interest" description="Disordered" evidence="1">
    <location>
        <begin position="1"/>
        <end position="21"/>
    </location>
</feature>
<feature type="region of interest" description="Disordered" evidence="1">
    <location>
        <begin position="402"/>
        <end position="432"/>
    </location>
</feature>
<feature type="transmembrane region" description="Helical" evidence="2">
    <location>
        <begin position="199"/>
        <end position="223"/>
    </location>
</feature>
<accession>A0A8J8NR37</accession>
<feature type="transmembrane region" description="Helical" evidence="2">
    <location>
        <begin position="287"/>
        <end position="307"/>
    </location>
</feature>
<comment type="caution">
    <text evidence="3">The sequence shown here is derived from an EMBL/GenBank/DDBJ whole genome shotgun (WGS) entry which is preliminary data.</text>
</comment>
<gene>
    <name evidence="3" type="ORF">FGO68_gene7137</name>
</gene>
<dbReference type="Proteomes" id="UP000785679">
    <property type="component" value="Unassembled WGS sequence"/>
</dbReference>
<keyword evidence="2" id="KW-0812">Transmembrane</keyword>